<reference evidence="1 2" key="1">
    <citation type="submission" date="2013-09" db="EMBL/GenBank/DDBJ databases">
        <title>Corchorus capsularis genome sequencing.</title>
        <authorList>
            <person name="Alam M."/>
            <person name="Haque M.S."/>
            <person name="Islam M.S."/>
            <person name="Emdad E.M."/>
            <person name="Islam M.M."/>
            <person name="Ahmed B."/>
            <person name="Halim A."/>
            <person name="Hossen Q.M.M."/>
            <person name="Hossain M.Z."/>
            <person name="Ahmed R."/>
            <person name="Khan M.M."/>
            <person name="Islam R."/>
            <person name="Rashid M.M."/>
            <person name="Khan S.A."/>
            <person name="Rahman M.S."/>
            <person name="Alam M."/>
        </authorList>
    </citation>
    <scope>NUCLEOTIDE SEQUENCE [LARGE SCALE GENOMIC DNA]</scope>
    <source>
        <strain evidence="2">cv. CVL-1</strain>
        <tissue evidence="1">Whole seedling</tissue>
    </source>
</reference>
<dbReference type="Gramene" id="OMO60316">
    <property type="protein sequence ID" value="OMO60316"/>
    <property type="gene ID" value="CCACVL1_24249"/>
</dbReference>
<evidence type="ECO:0000313" key="2">
    <source>
        <dbReference type="Proteomes" id="UP000188268"/>
    </source>
</evidence>
<evidence type="ECO:0000313" key="1">
    <source>
        <dbReference type="EMBL" id="OMO60316.1"/>
    </source>
</evidence>
<organism evidence="1 2">
    <name type="scientific">Corchorus capsularis</name>
    <name type="common">Jute</name>
    <dbReference type="NCBI Taxonomy" id="210143"/>
    <lineage>
        <taxon>Eukaryota</taxon>
        <taxon>Viridiplantae</taxon>
        <taxon>Streptophyta</taxon>
        <taxon>Embryophyta</taxon>
        <taxon>Tracheophyta</taxon>
        <taxon>Spermatophyta</taxon>
        <taxon>Magnoliopsida</taxon>
        <taxon>eudicotyledons</taxon>
        <taxon>Gunneridae</taxon>
        <taxon>Pentapetalae</taxon>
        <taxon>rosids</taxon>
        <taxon>malvids</taxon>
        <taxon>Malvales</taxon>
        <taxon>Malvaceae</taxon>
        <taxon>Grewioideae</taxon>
        <taxon>Apeibeae</taxon>
        <taxon>Corchorus</taxon>
    </lineage>
</organism>
<proteinExistence type="predicted"/>
<keyword evidence="2" id="KW-1185">Reference proteome</keyword>
<gene>
    <name evidence="1" type="ORF">CCACVL1_24249</name>
</gene>
<protein>
    <submittedName>
        <fullName evidence="1">Uncharacterized protein</fullName>
    </submittedName>
</protein>
<comment type="caution">
    <text evidence="1">The sequence shown here is derived from an EMBL/GenBank/DDBJ whole genome shotgun (WGS) entry which is preliminary data.</text>
</comment>
<name>A0A1R3GQJ0_COCAP</name>
<dbReference type="Proteomes" id="UP000188268">
    <property type="component" value="Unassembled WGS sequence"/>
</dbReference>
<sequence>MDKLDLNRLFKPIVVVAGTIVN</sequence>
<accession>A0A1R3GQJ0</accession>
<dbReference type="EMBL" id="AWWV01013719">
    <property type="protein sequence ID" value="OMO60316.1"/>
    <property type="molecule type" value="Genomic_DNA"/>
</dbReference>
<dbReference type="AlphaFoldDB" id="A0A1R3GQJ0"/>